<keyword evidence="1" id="KW-0812">Transmembrane</keyword>
<reference evidence="2" key="1">
    <citation type="submission" date="2022-01" db="EMBL/GenBank/DDBJ databases">
        <authorList>
            <person name="Jo J.-H."/>
            <person name="Im W.-T."/>
        </authorList>
    </citation>
    <scope>NUCLEOTIDE SEQUENCE</scope>
    <source>
        <strain evidence="2">NA20</strain>
    </source>
</reference>
<protein>
    <submittedName>
        <fullName evidence="2">Uncharacterized protein</fullName>
    </submittedName>
</protein>
<feature type="transmembrane region" description="Helical" evidence="1">
    <location>
        <begin position="88"/>
        <end position="108"/>
    </location>
</feature>
<evidence type="ECO:0000256" key="1">
    <source>
        <dbReference type="SAM" id="Phobius"/>
    </source>
</evidence>
<dbReference type="EMBL" id="JAKLTR010000013">
    <property type="protein sequence ID" value="MCG2616463.1"/>
    <property type="molecule type" value="Genomic_DNA"/>
</dbReference>
<comment type="caution">
    <text evidence="2">The sequence shown here is derived from an EMBL/GenBank/DDBJ whole genome shotgun (WGS) entry which is preliminary data.</text>
</comment>
<evidence type="ECO:0000313" key="2">
    <source>
        <dbReference type="EMBL" id="MCG2616463.1"/>
    </source>
</evidence>
<name>A0ABS9KVX8_9BACT</name>
<keyword evidence="1" id="KW-0472">Membrane</keyword>
<organism evidence="2 3">
    <name type="scientific">Terrimonas ginsenosidimutans</name>
    <dbReference type="NCBI Taxonomy" id="2908004"/>
    <lineage>
        <taxon>Bacteria</taxon>
        <taxon>Pseudomonadati</taxon>
        <taxon>Bacteroidota</taxon>
        <taxon>Chitinophagia</taxon>
        <taxon>Chitinophagales</taxon>
        <taxon>Chitinophagaceae</taxon>
        <taxon>Terrimonas</taxon>
    </lineage>
</organism>
<evidence type="ECO:0000313" key="3">
    <source>
        <dbReference type="Proteomes" id="UP001165367"/>
    </source>
</evidence>
<gene>
    <name evidence="2" type="ORF">LZZ85_19340</name>
</gene>
<dbReference type="RefSeq" id="WP_237874999.1">
    <property type="nucleotide sequence ID" value="NZ_JAKLTR010000013.1"/>
</dbReference>
<keyword evidence="1" id="KW-1133">Transmembrane helix</keyword>
<sequence length="130" mass="14988">MRSFKPIDFWIQIILIVMSTLWALTVGDFRFIWSYILVGSVQVISALIHLICSGHYIPQKSRKFYGMVVLVLALLSTFLFNSRQGIEFGVVMLVVSPFLAAWYAWICYEEIKISENPSNKKSSSSDFYEM</sequence>
<feature type="transmembrane region" description="Helical" evidence="1">
    <location>
        <begin position="7"/>
        <end position="25"/>
    </location>
</feature>
<accession>A0ABS9KVX8</accession>
<feature type="transmembrane region" description="Helical" evidence="1">
    <location>
        <begin position="64"/>
        <end position="82"/>
    </location>
</feature>
<keyword evidence="3" id="KW-1185">Reference proteome</keyword>
<feature type="transmembrane region" description="Helical" evidence="1">
    <location>
        <begin position="31"/>
        <end position="52"/>
    </location>
</feature>
<proteinExistence type="predicted"/>
<dbReference type="Proteomes" id="UP001165367">
    <property type="component" value="Unassembled WGS sequence"/>
</dbReference>